<dbReference type="Pfam" id="PF00106">
    <property type="entry name" value="adh_short"/>
    <property type="match status" value="1"/>
</dbReference>
<dbReference type="PANTHER" id="PTHR43157">
    <property type="entry name" value="PHOSPHATIDYLINOSITOL-GLYCAN BIOSYNTHESIS CLASS F PROTEIN-RELATED"/>
    <property type="match status" value="1"/>
</dbReference>
<dbReference type="InterPro" id="IPR036291">
    <property type="entry name" value="NAD(P)-bd_dom_sf"/>
</dbReference>
<dbReference type="PRINTS" id="PR00081">
    <property type="entry name" value="GDHRDH"/>
</dbReference>
<keyword evidence="3" id="KW-1185">Reference proteome</keyword>
<dbReference type="Gene3D" id="3.40.50.720">
    <property type="entry name" value="NAD(P)-binding Rossmann-like Domain"/>
    <property type="match status" value="1"/>
</dbReference>
<dbReference type="AlphaFoldDB" id="A0AAD6SC88"/>
<proteinExistence type="predicted"/>
<name>A0AAD6SC88_9AGAR</name>
<dbReference type="SUPFAM" id="SSF51735">
    <property type="entry name" value="NAD(P)-binding Rossmann-fold domains"/>
    <property type="match status" value="1"/>
</dbReference>
<organism evidence="2 3">
    <name type="scientific">Mycena alexandri</name>
    <dbReference type="NCBI Taxonomy" id="1745969"/>
    <lineage>
        <taxon>Eukaryota</taxon>
        <taxon>Fungi</taxon>
        <taxon>Dikarya</taxon>
        <taxon>Basidiomycota</taxon>
        <taxon>Agaricomycotina</taxon>
        <taxon>Agaricomycetes</taxon>
        <taxon>Agaricomycetidae</taxon>
        <taxon>Agaricales</taxon>
        <taxon>Marasmiineae</taxon>
        <taxon>Mycenaceae</taxon>
        <taxon>Mycena</taxon>
    </lineage>
</organism>
<protein>
    <recommendedName>
        <fullName evidence="4">NAD(P)-binding protein</fullName>
    </recommendedName>
</protein>
<reference evidence="2" key="1">
    <citation type="submission" date="2023-03" db="EMBL/GenBank/DDBJ databases">
        <title>Massive genome expansion in bonnet fungi (Mycena s.s.) driven by repeated elements and novel gene families across ecological guilds.</title>
        <authorList>
            <consortium name="Lawrence Berkeley National Laboratory"/>
            <person name="Harder C.B."/>
            <person name="Miyauchi S."/>
            <person name="Viragh M."/>
            <person name="Kuo A."/>
            <person name="Thoen E."/>
            <person name="Andreopoulos B."/>
            <person name="Lu D."/>
            <person name="Skrede I."/>
            <person name="Drula E."/>
            <person name="Henrissat B."/>
            <person name="Morin E."/>
            <person name="Kohler A."/>
            <person name="Barry K."/>
            <person name="LaButti K."/>
            <person name="Morin E."/>
            <person name="Salamov A."/>
            <person name="Lipzen A."/>
            <person name="Mereny Z."/>
            <person name="Hegedus B."/>
            <person name="Baldrian P."/>
            <person name="Stursova M."/>
            <person name="Weitz H."/>
            <person name="Taylor A."/>
            <person name="Grigoriev I.V."/>
            <person name="Nagy L.G."/>
            <person name="Martin F."/>
            <person name="Kauserud H."/>
        </authorList>
    </citation>
    <scope>NUCLEOTIDE SEQUENCE</scope>
    <source>
        <strain evidence="2">CBHHK200</strain>
    </source>
</reference>
<evidence type="ECO:0000313" key="2">
    <source>
        <dbReference type="EMBL" id="KAJ7024840.1"/>
    </source>
</evidence>
<sequence length="341" mass="37175">MGQTLSFTLKFFGDQLFAKLPETHADLTGRTFLVTGSNTGIGLGLAIHLARLQPAQLILAVRDLKKGEAAKESILRETGFKGSLEVWELDMADFASVKRFAERANRTLKRLDGANLNAGMSSYRWGMTPDGWESILQINALSTGLLAVLLLPLLQATTRLPPPHPDASKTPPHLTITGSAGIFLAKFAERSGTQILKTLNDESKSDIMDRYFTSKILSLFITREIANLSQAEGVVVNIVDPGLCSSEIGRDLEFSAFSKSTCFAFWMMGKISWTPSKGALNLLYALLLPTPPGCYITACAVTPPPSWTRTKKGLDLQTKVWSEMVKVWEEIAPEVSGILAG</sequence>
<keyword evidence="1" id="KW-0560">Oxidoreductase</keyword>
<dbReference type="Proteomes" id="UP001218188">
    <property type="component" value="Unassembled WGS sequence"/>
</dbReference>
<dbReference type="EMBL" id="JARJCM010000163">
    <property type="protein sequence ID" value="KAJ7024840.1"/>
    <property type="molecule type" value="Genomic_DNA"/>
</dbReference>
<evidence type="ECO:0000313" key="3">
    <source>
        <dbReference type="Proteomes" id="UP001218188"/>
    </source>
</evidence>
<dbReference type="PANTHER" id="PTHR43157:SF31">
    <property type="entry name" value="PHOSPHATIDYLINOSITOL-GLYCAN BIOSYNTHESIS CLASS F PROTEIN"/>
    <property type="match status" value="1"/>
</dbReference>
<accession>A0AAD6SC88</accession>
<comment type="caution">
    <text evidence="2">The sequence shown here is derived from an EMBL/GenBank/DDBJ whole genome shotgun (WGS) entry which is preliminary data.</text>
</comment>
<dbReference type="InterPro" id="IPR002347">
    <property type="entry name" value="SDR_fam"/>
</dbReference>
<evidence type="ECO:0000256" key="1">
    <source>
        <dbReference type="ARBA" id="ARBA00023002"/>
    </source>
</evidence>
<gene>
    <name evidence="2" type="ORF">C8F04DRAFT_968483</name>
</gene>
<evidence type="ECO:0008006" key="4">
    <source>
        <dbReference type="Google" id="ProtNLM"/>
    </source>
</evidence>
<dbReference type="GO" id="GO:0016491">
    <property type="term" value="F:oxidoreductase activity"/>
    <property type="evidence" value="ECO:0007669"/>
    <property type="project" value="UniProtKB-KW"/>
</dbReference>